<reference evidence="2 3" key="1">
    <citation type="submission" date="2017-11" db="EMBL/GenBank/DDBJ databases">
        <title>Infants hospitalized years apart are colonized by the same room-sourced microbial strains.</title>
        <authorList>
            <person name="Brooks B."/>
            <person name="Olm M.R."/>
            <person name="Firek B.A."/>
            <person name="Baker R."/>
            <person name="Thomas B.C."/>
            <person name="Morowitz M.J."/>
            <person name="Banfield J.F."/>
        </authorList>
    </citation>
    <scope>NUCLEOTIDE SEQUENCE [LARGE SCALE GENOMIC DNA]</scope>
    <source>
        <strain evidence="2">S2_009_000_R2_76</strain>
    </source>
</reference>
<dbReference type="Proteomes" id="UP000249645">
    <property type="component" value="Unassembled WGS sequence"/>
</dbReference>
<evidence type="ECO:0000256" key="1">
    <source>
        <dbReference type="SAM" id="Coils"/>
    </source>
</evidence>
<comment type="caution">
    <text evidence="2">The sequence shown here is derived from an EMBL/GenBank/DDBJ whole genome shotgun (WGS) entry which is preliminary data.</text>
</comment>
<name>A0A2W5H2H7_9SPHI</name>
<dbReference type="EMBL" id="QFOI01000092">
    <property type="protein sequence ID" value="PZP49852.1"/>
    <property type="molecule type" value="Genomic_DNA"/>
</dbReference>
<protein>
    <submittedName>
        <fullName evidence="2">Uncharacterized protein</fullName>
    </submittedName>
</protein>
<dbReference type="InterPro" id="IPR043767">
    <property type="entry name" value="DUF5713"/>
</dbReference>
<keyword evidence="1" id="KW-0175">Coiled coil</keyword>
<sequence>MNSFPENFEYLKDMYEDDYFPDFLVDKIKNEIVTVVKFLEQGGQSPEDIQEKLDSMTININNLEDEFEENDSEIETVARDSIGVTVEEVLKYFKVDIDIETAIREREW</sequence>
<feature type="coiled-coil region" evidence="1">
    <location>
        <begin position="53"/>
        <end position="80"/>
    </location>
</feature>
<dbReference type="AlphaFoldDB" id="A0A2W5H2H7"/>
<accession>A0A2W5H2H7</accession>
<evidence type="ECO:0000313" key="3">
    <source>
        <dbReference type="Proteomes" id="UP000249645"/>
    </source>
</evidence>
<gene>
    <name evidence="2" type="ORF">DI598_06915</name>
</gene>
<organism evidence="2 3">
    <name type="scientific">Pseudopedobacter saltans</name>
    <dbReference type="NCBI Taxonomy" id="151895"/>
    <lineage>
        <taxon>Bacteria</taxon>
        <taxon>Pseudomonadati</taxon>
        <taxon>Bacteroidota</taxon>
        <taxon>Sphingobacteriia</taxon>
        <taxon>Sphingobacteriales</taxon>
        <taxon>Sphingobacteriaceae</taxon>
        <taxon>Pseudopedobacter</taxon>
    </lineage>
</organism>
<evidence type="ECO:0000313" key="2">
    <source>
        <dbReference type="EMBL" id="PZP49852.1"/>
    </source>
</evidence>
<dbReference type="Pfam" id="PF18977">
    <property type="entry name" value="DUF5713"/>
    <property type="match status" value="1"/>
</dbReference>
<proteinExistence type="predicted"/>